<evidence type="ECO:0000313" key="5">
    <source>
        <dbReference type="Proteomes" id="UP000249720"/>
    </source>
</evidence>
<keyword evidence="1 2" id="KW-0129">CBS domain</keyword>
<dbReference type="PROSITE" id="PS51371">
    <property type="entry name" value="CBS"/>
    <property type="match status" value="1"/>
</dbReference>
<dbReference type="InterPro" id="IPR046342">
    <property type="entry name" value="CBS_dom_sf"/>
</dbReference>
<gene>
    <name evidence="4" type="ORF">LX80_00088</name>
</gene>
<keyword evidence="5" id="KW-1185">Reference proteome</keyword>
<dbReference type="RefSeq" id="WP_111293083.1">
    <property type="nucleotide sequence ID" value="NZ_QKZV01000001.1"/>
</dbReference>
<dbReference type="Gene3D" id="3.10.580.10">
    <property type="entry name" value="CBS-domain"/>
    <property type="match status" value="1"/>
</dbReference>
<evidence type="ECO:0000259" key="3">
    <source>
        <dbReference type="PROSITE" id="PS51371"/>
    </source>
</evidence>
<dbReference type="SMART" id="SM00116">
    <property type="entry name" value="CBS"/>
    <property type="match status" value="2"/>
</dbReference>
<evidence type="ECO:0000256" key="2">
    <source>
        <dbReference type="PROSITE-ProRule" id="PRU00703"/>
    </source>
</evidence>
<dbReference type="AlphaFoldDB" id="A0A2W7S427"/>
<accession>A0A2W7S427</accession>
<protein>
    <submittedName>
        <fullName evidence="4">CBS domain-containing protein</fullName>
    </submittedName>
</protein>
<dbReference type="Pfam" id="PF00571">
    <property type="entry name" value="CBS"/>
    <property type="match status" value="2"/>
</dbReference>
<dbReference type="InterPro" id="IPR051257">
    <property type="entry name" value="Diverse_CBS-Domain"/>
</dbReference>
<dbReference type="InterPro" id="IPR000644">
    <property type="entry name" value="CBS_dom"/>
</dbReference>
<dbReference type="EMBL" id="QKZV01000001">
    <property type="protein sequence ID" value="PZX65600.1"/>
    <property type="molecule type" value="Genomic_DNA"/>
</dbReference>
<reference evidence="4 5" key="1">
    <citation type="submission" date="2018-06" db="EMBL/GenBank/DDBJ databases">
        <title>Genomic Encyclopedia of Archaeal and Bacterial Type Strains, Phase II (KMG-II): from individual species to whole genera.</title>
        <authorList>
            <person name="Goeker M."/>
        </authorList>
    </citation>
    <scope>NUCLEOTIDE SEQUENCE [LARGE SCALE GENOMIC DNA]</scope>
    <source>
        <strain evidence="4 5">DSM 23241</strain>
    </source>
</reference>
<dbReference type="PANTHER" id="PTHR43080:SF2">
    <property type="entry name" value="CBS DOMAIN-CONTAINING PROTEIN"/>
    <property type="match status" value="1"/>
</dbReference>
<dbReference type="OrthoDB" id="671448at2"/>
<dbReference type="Proteomes" id="UP000249720">
    <property type="component" value="Unassembled WGS sequence"/>
</dbReference>
<comment type="caution">
    <text evidence="4">The sequence shown here is derived from an EMBL/GenBank/DDBJ whole genome shotgun (WGS) entry which is preliminary data.</text>
</comment>
<evidence type="ECO:0000256" key="1">
    <source>
        <dbReference type="ARBA" id="ARBA00023122"/>
    </source>
</evidence>
<proteinExistence type="predicted"/>
<dbReference type="SUPFAM" id="SSF54631">
    <property type="entry name" value="CBS-domain pair"/>
    <property type="match status" value="1"/>
</dbReference>
<name>A0A2W7S427_9BACT</name>
<organism evidence="4 5">
    <name type="scientific">Hydrotalea sandarakina</name>
    <dbReference type="NCBI Taxonomy" id="1004304"/>
    <lineage>
        <taxon>Bacteria</taxon>
        <taxon>Pseudomonadati</taxon>
        <taxon>Bacteroidota</taxon>
        <taxon>Chitinophagia</taxon>
        <taxon>Chitinophagales</taxon>
        <taxon>Chitinophagaceae</taxon>
        <taxon>Hydrotalea</taxon>
    </lineage>
</organism>
<feature type="domain" description="CBS" evidence="3">
    <location>
        <begin position="76"/>
        <end position="131"/>
    </location>
</feature>
<dbReference type="PANTHER" id="PTHR43080">
    <property type="entry name" value="CBS DOMAIN-CONTAINING PROTEIN CBSX3, MITOCHONDRIAL"/>
    <property type="match status" value="1"/>
</dbReference>
<sequence>MKNVKELLATQSAKFNFISSKATVLEALVLMKVANVSYIIVRDDDQYKGIVCEKDCLHKITLNGLKPEKTLVKDILIKDFPIVSPDDSTEHCLELMNSFQVLYLPVFNGHQFLGVISVYDILKETAEEQHIKHKHDYTYA</sequence>
<evidence type="ECO:0000313" key="4">
    <source>
        <dbReference type="EMBL" id="PZX65600.1"/>
    </source>
</evidence>